<dbReference type="OrthoDB" id="9964297at2"/>
<comment type="caution">
    <text evidence="1">The sequence shown here is derived from an EMBL/GenBank/DDBJ whole genome shotgun (WGS) entry which is preliminary data.</text>
</comment>
<evidence type="ECO:0000313" key="1">
    <source>
        <dbReference type="EMBL" id="KAA0597207.1"/>
    </source>
</evidence>
<name>A0A5A9GS42_AZOLI</name>
<keyword evidence="2" id="KW-1185">Reference proteome</keyword>
<dbReference type="RefSeq" id="WP_149230735.1">
    <property type="nucleotide sequence ID" value="NZ_JALJXJ010000001.1"/>
</dbReference>
<dbReference type="Proteomes" id="UP000324927">
    <property type="component" value="Unassembled WGS sequence"/>
</dbReference>
<dbReference type="EMBL" id="VTTN01000002">
    <property type="protein sequence ID" value="KAA0597207.1"/>
    <property type="molecule type" value="Genomic_DNA"/>
</dbReference>
<sequence>MFKPVAIDVRWTGPYPILNAFDPSTAHNLNANWPGVYLHVTRDAIGGVAATYVGKHRQSVIDRQSEHLSNYADGKYHLIDGSGNIVFLAKSIIPANFHDLLSNHLCATEIYFGNVSLPSYGSVDHWVDMTESLLLASPSWRSSGGKILNYRQEDQKYMMHDKCEIRHQGASVPIGFFGNTTTWDRSTWKVV</sequence>
<gene>
    <name evidence="1" type="ORF">FZ942_08930</name>
</gene>
<accession>A0A5A9GS42</accession>
<organism evidence="1 2">
    <name type="scientific">Azospirillum lipoferum</name>
    <dbReference type="NCBI Taxonomy" id="193"/>
    <lineage>
        <taxon>Bacteria</taxon>
        <taxon>Pseudomonadati</taxon>
        <taxon>Pseudomonadota</taxon>
        <taxon>Alphaproteobacteria</taxon>
        <taxon>Rhodospirillales</taxon>
        <taxon>Azospirillaceae</taxon>
        <taxon>Azospirillum</taxon>
    </lineage>
</organism>
<reference evidence="1 2" key="1">
    <citation type="submission" date="2019-08" db="EMBL/GenBank/DDBJ databases">
        <authorList>
            <person name="Grouzdev D."/>
            <person name="Tikhonova E."/>
            <person name="Kravchenko I."/>
        </authorList>
    </citation>
    <scope>NUCLEOTIDE SEQUENCE [LARGE SCALE GENOMIC DNA]</scope>
    <source>
        <strain evidence="1 2">59b</strain>
    </source>
</reference>
<proteinExistence type="predicted"/>
<evidence type="ECO:0000313" key="2">
    <source>
        <dbReference type="Proteomes" id="UP000324927"/>
    </source>
</evidence>
<protein>
    <recommendedName>
        <fullName evidence="3">GIY-YIG domain-containing protein</fullName>
    </recommendedName>
</protein>
<dbReference type="AlphaFoldDB" id="A0A5A9GS42"/>
<evidence type="ECO:0008006" key="3">
    <source>
        <dbReference type="Google" id="ProtNLM"/>
    </source>
</evidence>